<evidence type="ECO:0000313" key="12">
    <source>
        <dbReference type="Proteomes" id="UP000318582"/>
    </source>
</evidence>
<dbReference type="Pfam" id="PF10163">
    <property type="entry name" value="EnY2"/>
    <property type="match status" value="1"/>
</dbReference>
<comment type="subunit">
    <text evidence="10">Component of the nuclear pore complex (NPC)-associated TREX-2 complex (transcription and export complex 2), composed of at least SUS1, SAC3, THP1, SEM1, and CDC31. TREX-2 contains 2 SUS1 chains. The TREX-2 complex interacts with the nucleoporin NUP1. Component of the 1.8 MDa SAGA transcription coactivator-HAT complex. SAGA is built of 5 distinct domains with specialized functions. Within the SAGA complex, SUS1, SGF11, SGF73 and UBP8 form an additional subcomplex of SAGA called the DUB module (deubiquitination module). Interacts directly with THP1, SAC3, SGF11, and with the RNA polymerase II.</text>
</comment>
<dbReference type="GO" id="GO:0006325">
    <property type="term" value="P:chromatin organization"/>
    <property type="evidence" value="ECO:0007669"/>
    <property type="project" value="UniProtKB-KW"/>
</dbReference>
<reference evidence="11 12" key="1">
    <citation type="journal article" date="2019" name="Sci. Rep.">
        <title>Comparative genomics of chytrid fungi reveal insights into the obligate biotrophic and pathogenic lifestyle of Synchytrium endobioticum.</title>
        <authorList>
            <person name="van de Vossenberg B.T.L.H."/>
            <person name="Warris S."/>
            <person name="Nguyen H.D.T."/>
            <person name="van Gent-Pelzer M.P.E."/>
            <person name="Joly D.L."/>
            <person name="van de Geest H.C."/>
            <person name="Bonants P.J.M."/>
            <person name="Smith D.S."/>
            <person name="Levesque C.A."/>
            <person name="van der Lee T.A.J."/>
        </authorList>
    </citation>
    <scope>NUCLEOTIDE SEQUENCE [LARGE SCALE GENOMIC DNA]</scope>
    <source>
        <strain evidence="11 12">CBS 809.83</strain>
    </source>
</reference>
<evidence type="ECO:0000256" key="3">
    <source>
        <dbReference type="ARBA" id="ARBA00022853"/>
    </source>
</evidence>
<dbReference type="InterPro" id="IPR038212">
    <property type="entry name" value="TF_EnY2_sf"/>
</dbReference>
<dbReference type="GO" id="GO:0006368">
    <property type="term" value="P:transcription elongation by RNA polymerase II"/>
    <property type="evidence" value="ECO:0007669"/>
    <property type="project" value="UniProtKB-UniRule"/>
</dbReference>
<dbReference type="InterPro" id="IPR018783">
    <property type="entry name" value="TF_ENY2"/>
</dbReference>
<dbReference type="Gene3D" id="1.10.246.140">
    <property type="match status" value="1"/>
</dbReference>
<name>A0A507E0N6_9FUNG</name>
<dbReference type="GO" id="GO:0070390">
    <property type="term" value="C:transcription export complex 2"/>
    <property type="evidence" value="ECO:0007669"/>
    <property type="project" value="UniProtKB-UniRule"/>
</dbReference>
<keyword evidence="5 10" id="KW-0811">Translocation</keyword>
<comment type="similarity">
    <text evidence="10">Belongs to the ENY2 family.</text>
</comment>
<proteinExistence type="inferred from homology"/>
<comment type="function">
    <text evidence="10">Involved in mRNA export coupled transcription activation by association with both the TREX-2 and the SAGA complexes. At the promoters, SAGA is required for recruitment of the basal transcription machinery. It influences RNA polymerase II transcriptional activity through different activities such as TBP interaction and promoter selectivity, interaction with transcription activators, and chromatin modification through histone acetylation and deubiquitination. Within the SAGA complex, participates to a subcomplex required for deubiquitination of H2B and for the maintenance of steady-state H3 methylation levels. The TREX-2 complex functions in docking export-competent ribonucleoprotein particles (mRNPs) to the nuclear entrance of the nuclear pore complex (nuclear basket). TREX-2 participates in mRNA export and accurate chromatin positioning in the nucleus by tethering genes to the nuclear periphery. May also be involved in cytoplasmic mRNA decay by interaction with components of P-bodies.</text>
</comment>
<organism evidence="11 12">
    <name type="scientific">Powellomyces hirtus</name>
    <dbReference type="NCBI Taxonomy" id="109895"/>
    <lineage>
        <taxon>Eukaryota</taxon>
        <taxon>Fungi</taxon>
        <taxon>Fungi incertae sedis</taxon>
        <taxon>Chytridiomycota</taxon>
        <taxon>Chytridiomycota incertae sedis</taxon>
        <taxon>Chytridiomycetes</taxon>
        <taxon>Spizellomycetales</taxon>
        <taxon>Powellomycetaceae</taxon>
        <taxon>Powellomyces</taxon>
    </lineage>
</organism>
<comment type="subcellular location">
    <subcellularLocation>
        <location evidence="10">Nucleus</location>
        <location evidence="10">Nucleoplasm</location>
    </subcellularLocation>
    <subcellularLocation>
        <location evidence="10">Cytoplasm</location>
        <location evidence="10">P-body</location>
    </subcellularLocation>
</comment>
<evidence type="ECO:0000256" key="6">
    <source>
        <dbReference type="ARBA" id="ARBA00023015"/>
    </source>
</evidence>
<keyword evidence="10" id="KW-0963">Cytoplasm</keyword>
<evidence type="ECO:0000313" key="11">
    <source>
        <dbReference type="EMBL" id="TPX56620.1"/>
    </source>
</evidence>
<dbReference type="AlphaFoldDB" id="A0A507E0N6"/>
<keyword evidence="4 10" id="KW-0653">Protein transport</keyword>
<evidence type="ECO:0000256" key="4">
    <source>
        <dbReference type="ARBA" id="ARBA00022927"/>
    </source>
</evidence>
<keyword evidence="9 10" id="KW-0539">Nucleus</keyword>
<dbReference type="HAMAP" id="MF_03046">
    <property type="entry name" value="ENY2_Sus1"/>
    <property type="match status" value="1"/>
</dbReference>
<keyword evidence="2 10" id="KW-0509">mRNA transport</keyword>
<keyword evidence="12" id="KW-1185">Reference proteome</keyword>
<dbReference type="GO" id="GO:0005643">
    <property type="term" value="C:nuclear pore"/>
    <property type="evidence" value="ECO:0007669"/>
    <property type="project" value="UniProtKB-UniRule"/>
</dbReference>
<dbReference type="GO" id="GO:0006406">
    <property type="term" value="P:mRNA export from nucleus"/>
    <property type="evidence" value="ECO:0007669"/>
    <property type="project" value="UniProtKB-UniRule"/>
</dbReference>
<dbReference type="Proteomes" id="UP000318582">
    <property type="component" value="Unassembled WGS sequence"/>
</dbReference>
<comment type="caution">
    <text evidence="11">The sequence shown here is derived from an EMBL/GenBank/DDBJ whole genome shotgun (WGS) entry which is preliminary data.</text>
</comment>
<dbReference type="FunFam" id="1.10.246.140:FF:000001">
    <property type="entry name" value="Transcription and mRNA export factor ENY2"/>
    <property type="match status" value="1"/>
</dbReference>
<evidence type="ECO:0000256" key="1">
    <source>
        <dbReference type="ARBA" id="ARBA00022448"/>
    </source>
</evidence>
<dbReference type="GO" id="GO:0071819">
    <property type="term" value="C:DUBm complex"/>
    <property type="evidence" value="ECO:0007669"/>
    <property type="project" value="UniProtKB-UniRule"/>
</dbReference>
<sequence>MQEPPSTQSLIDQKLIRSGEKDRLKEYLRQRLIDCGWRDQMKAYAKDIVMSRPHESMNVEDIVQEVSGKGRAVVPDSVKADLLLRVRKILQDQEA</sequence>
<evidence type="ECO:0000256" key="5">
    <source>
        <dbReference type="ARBA" id="ARBA00023010"/>
    </source>
</evidence>
<dbReference type="GO" id="GO:0005654">
    <property type="term" value="C:nucleoplasm"/>
    <property type="evidence" value="ECO:0007669"/>
    <property type="project" value="UniProtKB-SubCell"/>
</dbReference>
<keyword evidence="3 10" id="KW-0156">Chromatin regulator</keyword>
<keyword evidence="6 10" id="KW-0805">Transcription regulation</keyword>
<protein>
    <recommendedName>
        <fullName evidence="10">Transcription and mRNA export factor SUS1</fullName>
    </recommendedName>
</protein>
<accession>A0A507E0N6</accession>
<dbReference type="PANTHER" id="PTHR12514">
    <property type="entry name" value="ENHANCER OF YELLOW 2 TRANSCRIPTION FACTOR"/>
    <property type="match status" value="1"/>
</dbReference>
<evidence type="ECO:0000256" key="8">
    <source>
        <dbReference type="ARBA" id="ARBA00023163"/>
    </source>
</evidence>
<dbReference type="GO" id="GO:0003713">
    <property type="term" value="F:transcription coactivator activity"/>
    <property type="evidence" value="ECO:0007669"/>
    <property type="project" value="UniProtKB-UniRule"/>
</dbReference>
<dbReference type="STRING" id="109895.A0A507E0N6"/>
<dbReference type="GO" id="GO:0000124">
    <property type="term" value="C:SAGA complex"/>
    <property type="evidence" value="ECO:0007669"/>
    <property type="project" value="UniProtKB-UniRule"/>
</dbReference>
<gene>
    <name evidence="10" type="primary">SUS1</name>
    <name evidence="11" type="ORF">PhCBS80983_g04402</name>
</gene>
<keyword evidence="7 10" id="KW-0010">Activator</keyword>
<dbReference type="GO" id="GO:0000932">
    <property type="term" value="C:P-body"/>
    <property type="evidence" value="ECO:0007669"/>
    <property type="project" value="UniProtKB-SubCell"/>
</dbReference>
<keyword evidence="8 10" id="KW-0804">Transcription</keyword>
<evidence type="ECO:0000256" key="9">
    <source>
        <dbReference type="ARBA" id="ARBA00023242"/>
    </source>
</evidence>
<evidence type="ECO:0000256" key="7">
    <source>
        <dbReference type="ARBA" id="ARBA00023159"/>
    </source>
</evidence>
<dbReference type="GO" id="GO:0015031">
    <property type="term" value="P:protein transport"/>
    <property type="evidence" value="ECO:0007669"/>
    <property type="project" value="UniProtKB-KW"/>
</dbReference>
<dbReference type="EMBL" id="QEAQ01000069">
    <property type="protein sequence ID" value="TPX56620.1"/>
    <property type="molecule type" value="Genomic_DNA"/>
</dbReference>
<evidence type="ECO:0000256" key="10">
    <source>
        <dbReference type="HAMAP-Rule" id="MF_03046"/>
    </source>
</evidence>
<keyword evidence="1 10" id="KW-0813">Transport</keyword>
<evidence type="ECO:0000256" key="2">
    <source>
        <dbReference type="ARBA" id="ARBA00022816"/>
    </source>
</evidence>